<dbReference type="OrthoDB" id="74910at2759"/>
<name>A0A2V0NJW5_9CHLO</name>
<dbReference type="PANTHER" id="PTHR46107">
    <property type="entry name" value="DUMPY: SHORTER THAN WILD-TYPE"/>
    <property type="match status" value="1"/>
</dbReference>
<dbReference type="Pfam" id="PF00085">
    <property type="entry name" value="Thioredoxin"/>
    <property type="match status" value="1"/>
</dbReference>
<feature type="domain" description="Thioredoxin" evidence="11">
    <location>
        <begin position="4"/>
        <end position="133"/>
    </location>
</feature>
<keyword evidence="4" id="KW-0256">Endoplasmic reticulum</keyword>
<dbReference type="InterPro" id="IPR013766">
    <property type="entry name" value="Thioredoxin_domain"/>
</dbReference>
<keyword evidence="9 12" id="KW-0812">Transmembrane</keyword>
<keyword evidence="13" id="KW-1185">Reference proteome</keyword>
<feature type="chain" id="PRO_5016139551" evidence="10">
    <location>
        <begin position="29"/>
        <end position="214"/>
    </location>
</feature>
<proteinExistence type="predicted"/>
<gene>
    <name evidence="12" type="ORF">Rsub_00262</name>
</gene>
<dbReference type="Proteomes" id="UP000247498">
    <property type="component" value="Unassembled WGS sequence"/>
</dbReference>
<evidence type="ECO:0000256" key="8">
    <source>
        <dbReference type="ARBA" id="ARBA00023284"/>
    </source>
</evidence>
<keyword evidence="8" id="KW-0676">Redox-active center</keyword>
<dbReference type="GO" id="GO:0005789">
    <property type="term" value="C:endoplasmic reticulum membrane"/>
    <property type="evidence" value="ECO:0007669"/>
    <property type="project" value="UniProtKB-SubCell"/>
</dbReference>
<evidence type="ECO:0000256" key="5">
    <source>
        <dbReference type="ARBA" id="ARBA00022982"/>
    </source>
</evidence>
<evidence type="ECO:0000256" key="6">
    <source>
        <dbReference type="ARBA" id="ARBA00022989"/>
    </source>
</evidence>
<keyword evidence="6 9" id="KW-1133">Transmembrane helix</keyword>
<keyword evidence="7" id="KW-1015">Disulfide bond</keyword>
<sequence length="214" mass="23678">MRASARSAAAPRLPLLLCALLCCGGAAARVIELRDDNFDQLTRSGVWLVDIYAPWCSHCQKLEPVWRELAETLKPHGINVAKVDGTRNRVLLMRFGVEAYPSIFLLKEGRTWQYDEGRGAAQLREFALEGYRTATAMPFHKSPVSAFGRVMGALHSLPGLARSAYTHLKEEKGFADITIIGGALAIPLMIGGMAICMLDAFYTRRPDLMHHHAE</sequence>
<evidence type="ECO:0000256" key="7">
    <source>
        <dbReference type="ARBA" id="ARBA00023157"/>
    </source>
</evidence>
<comment type="subcellular location">
    <subcellularLocation>
        <location evidence="1">Endoplasmic reticulum membrane</location>
        <topology evidence="1">Single-pass membrane protein</topology>
    </subcellularLocation>
</comment>
<dbReference type="STRING" id="307507.A0A2V0NJW5"/>
<evidence type="ECO:0000313" key="13">
    <source>
        <dbReference type="Proteomes" id="UP000247498"/>
    </source>
</evidence>
<evidence type="ECO:0000256" key="1">
    <source>
        <dbReference type="ARBA" id="ARBA00004389"/>
    </source>
</evidence>
<evidence type="ECO:0000256" key="4">
    <source>
        <dbReference type="ARBA" id="ARBA00022824"/>
    </source>
</evidence>
<accession>A0A2V0NJW5</accession>
<keyword evidence="3 10" id="KW-0732">Signal</keyword>
<feature type="transmembrane region" description="Helical" evidence="9">
    <location>
        <begin position="179"/>
        <end position="202"/>
    </location>
</feature>
<keyword evidence="2" id="KW-0813">Transport</keyword>
<dbReference type="PROSITE" id="PS51352">
    <property type="entry name" value="THIOREDOXIN_2"/>
    <property type="match status" value="1"/>
</dbReference>
<keyword evidence="5" id="KW-0249">Electron transport</keyword>
<dbReference type="SUPFAM" id="SSF52833">
    <property type="entry name" value="Thioredoxin-like"/>
    <property type="match status" value="1"/>
</dbReference>
<organism evidence="12 13">
    <name type="scientific">Raphidocelis subcapitata</name>
    <dbReference type="NCBI Taxonomy" id="307507"/>
    <lineage>
        <taxon>Eukaryota</taxon>
        <taxon>Viridiplantae</taxon>
        <taxon>Chlorophyta</taxon>
        <taxon>core chlorophytes</taxon>
        <taxon>Chlorophyceae</taxon>
        <taxon>CS clade</taxon>
        <taxon>Sphaeropleales</taxon>
        <taxon>Selenastraceae</taxon>
        <taxon>Raphidocelis</taxon>
    </lineage>
</organism>
<evidence type="ECO:0000259" key="11">
    <source>
        <dbReference type="PROSITE" id="PS51352"/>
    </source>
</evidence>
<evidence type="ECO:0000256" key="3">
    <source>
        <dbReference type="ARBA" id="ARBA00022729"/>
    </source>
</evidence>
<evidence type="ECO:0000256" key="2">
    <source>
        <dbReference type="ARBA" id="ARBA00022448"/>
    </source>
</evidence>
<dbReference type="EMBL" id="BDRX01000001">
    <property type="protein sequence ID" value="GBF87551.1"/>
    <property type="molecule type" value="Genomic_DNA"/>
</dbReference>
<dbReference type="PANTHER" id="PTHR46107:SF3">
    <property type="entry name" value="THIOREDOXIN DOMAIN-CONTAINING PROTEIN"/>
    <property type="match status" value="1"/>
</dbReference>
<dbReference type="GO" id="GO:0015036">
    <property type="term" value="F:disulfide oxidoreductase activity"/>
    <property type="evidence" value="ECO:0007669"/>
    <property type="project" value="TreeGrafter"/>
</dbReference>
<reference evidence="12 13" key="1">
    <citation type="journal article" date="2018" name="Sci. Rep.">
        <title>Raphidocelis subcapitata (=Pseudokirchneriella subcapitata) provides an insight into genome evolution and environmental adaptations in the Sphaeropleales.</title>
        <authorList>
            <person name="Suzuki S."/>
            <person name="Yamaguchi H."/>
            <person name="Nakajima N."/>
            <person name="Kawachi M."/>
        </authorList>
    </citation>
    <scope>NUCLEOTIDE SEQUENCE [LARGE SCALE GENOMIC DNA]</scope>
    <source>
        <strain evidence="12 13">NIES-35</strain>
    </source>
</reference>
<protein>
    <submittedName>
        <fullName evidence="12">Thioredoxin-related transmembrane protein</fullName>
    </submittedName>
</protein>
<dbReference type="InterPro" id="IPR052454">
    <property type="entry name" value="TMX_domain-containing"/>
</dbReference>
<dbReference type="InParanoid" id="A0A2V0NJW5"/>
<keyword evidence="9" id="KW-0472">Membrane</keyword>
<feature type="signal peptide" evidence="10">
    <location>
        <begin position="1"/>
        <end position="28"/>
    </location>
</feature>
<evidence type="ECO:0000256" key="10">
    <source>
        <dbReference type="SAM" id="SignalP"/>
    </source>
</evidence>
<comment type="caution">
    <text evidence="12">The sequence shown here is derived from an EMBL/GenBank/DDBJ whole genome shotgun (WGS) entry which is preliminary data.</text>
</comment>
<dbReference type="AlphaFoldDB" id="A0A2V0NJW5"/>
<dbReference type="Gene3D" id="3.40.30.10">
    <property type="entry name" value="Glutaredoxin"/>
    <property type="match status" value="1"/>
</dbReference>
<evidence type="ECO:0000256" key="9">
    <source>
        <dbReference type="SAM" id="Phobius"/>
    </source>
</evidence>
<dbReference type="InterPro" id="IPR036249">
    <property type="entry name" value="Thioredoxin-like_sf"/>
</dbReference>
<dbReference type="CDD" id="cd02961">
    <property type="entry name" value="PDI_a_family"/>
    <property type="match status" value="1"/>
</dbReference>
<evidence type="ECO:0000313" key="12">
    <source>
        <dbReference type="EMBL" id="GBF87551.1"/>
    </source>
</evidence>